<dbReference type="Proteomes" id="UP000550401">
    <property type="component" value="Unassembled WGS sequence"/>
</dbReference>
<keyword evidence="2" id="KW-1185">Reference proteome</keyword>
<dbReference type="SUPFAM" id="SSF53474">
    <property type="entry name" value="alpha/beta-Hydrolases"/>
    <property type="match status" value="1"/>
</dbReference>
<protein>
    <submittedName>
        <fullName evidence="1">Pimeloyl-ACP methyl ester carboxylesterase</fullName>
    </submittedName>
</protein>
<organism evidence="1 2">
    <name type="scientific">Dokdonella fugitiva</name>
    <dbReference type="NCBI Taxonomy" id="328517"/>
    <lineage>
        <taxon>Bacteria</taxon>
        <taxon>Pseudomonadati</taxon>
        <taxon>Pseudomonadota</taxon>
        <taxon>Gammaproteobacteria</taxon>
        <taxon>Lysobacterales</taxon>
        <taxon>Rhodanobacteraceae</taxon>
        <taxon>Dokdonella</taxon>
    </lineage>
</organism>
<dbReference type="EMBL" id="JACGXL010000002">
    <property type="protein sequence ID" value="MBA8887645.1"/>
    <property type="molecule type" value="Genomic_DNA"/>
</dbReference>
<evidence type="ECO:0000313" key="2">
    <source>
        <dbReference type="Proteomes" id="UP000550401"/>
    </source>
</evidence>
<dbReference type="InterPro" id="IPR029058">
    <property type="entry name" value="AB_hydrolase_fold"/>
</dbReference>
<proteinExistence type="predicted"/>
<reference evidence="1 2" key="1">
    <citation type="submission" date="2020-07" db="EMBL/GenBank/DDBJ databases">
        <title>Genomic Encyclopedia of Type Strains, Phase IV (KMG-V): Genome sequencing to study the core and pangenomes of soil and plant-associated prokaryotes.</title>
        <authorList>
            <person name="Whitman W."/>
        </authorList>
    </citation>
    <scope>NUCLEOTIDE SEQUENCE [LARGE SCALE GENOMIC DNA]</scope>
    <source>
        <strain evidence="1 2">RH2WT43</strain>
    </source>
</reference>
<name>A0A839EV78_9GAMM</name>
<evidence type="ECO:0000313" key="1">
    <source>
        <dbReference type="EMBL" id="MBA8887645.1"/>
    </source>
</evidence>
<dbReference type="Gene3D" id="3.40.50.1820">
    <property type="entry name" value="alpha/beta hydrolase"/>
    <property type="match status" value="1"/>
</dbReference>
<gene>
    <name evidence="1" type="ORF">FHW12_001859</name>
</gene>
<comment type="caution">
    <text evidence="1">The sequence shown here is derived from an EMBL/GenBank/DDBJ whole genome shotgun (WGS) entry which is preliminary data.</text>
</comment>
<dbReference type="AlphaFoldDB" id="A0A839EV78"/>
<sequence length="205" mass="22257">MFANLYRDEVAGLVLDDPSHEEHFLRVARIYPEVRAIAAAERAQGDRDAQACIDAARAGFVPGTRVFAQCVSGGSNPRYLDAISAVYARLQTQPSFLEARLSEEQAFDGDSAAQLRLSRRGYGDLPMIVLTRALSDLPPGLPVDEQGLLVYFLHEDLAGLSRRGVHRLVPESSHDIHFDQPQAVIGAILEVVAAARNPAGARAVD</sequence>
<accession>A0A839EV78</accession>